<evidence type="ECO:0000256" key="4">
    <source>
        <dbReference type="ARBA" id="ARBA00022449"/>
    </source>
</evidence>
<evidence type="ECO:0000256" key="1">
    <source>
        <dbReference type="ARBA" id="ARBA00004651"/>
    </source>
</evidence>
<keyword evidence="10 12" id="KW-0472">Membrane</keyword>
<evidence type="ECO:0000313" key="14">
    <source>
        <dbReference type="EMBL" id="MCO6160751.1"/>
    </source>
</evidence>
<feature type="transmembrane region" description="Helical" evidence="12">
    <location>
        <begin position="251"/>
        <end position="270"/>
    </location>
</feature>
<organism evidence="14 15">
    <name type="scientific">Asaia lannensis NBRC 102526</name>
    <dbReference type="NCBI Taxonomy" id="1307926"/>
    <lineage>
        <taxon>Bacteria</taxon>
        <taxon>Pseudomonadati</taxon>
        <taxon>Pseudomonadota</taxon>
        <taxon>Alphaproteobacteria</taxon>
        <taxon>Acetobacterales</taxon>
        <taxon>Acetobacteraceae</taxon>
        <taxon>Asaia</taxon>
    </lineage>
</organism>
<dbReference type="PANTHER" id="PTHR10110:SF195">
    <property type="entry name" value="NA(+)_H(+) ANTIPORTER NHAS2"/>
    <property type="match status" value="1"/>
</dbReference>
<keyword evidence="7 12" id="KW-1133">Transmembrane helix</keyword>
<comment type="caution">
    <text evidence="14">The sequence shown here is derived from an EMBL/GenBank/DDBJ whole genome shotgun (WGS) entry which is preliminary data.</text>
</comment>
<feature type="domain" description="Cation/H+ exchanger transmembrane" evidence="13">
    <location>
        <begin position="14"/>
        <end position="407"/>
    </location>
</feature>
<feature type="transmembrane region" description="Helical" evidence="12">
    <location>
        <begin position="320"/>
        <end position="343"/>
    </location>
</feature>
<evidence type="ECO:0000313" key="15">
    <source>
        <dbReference type="Proteomes" id="UP001523401"/>
    </source>
</evidence>
<name>A0ABT1CIP9_9PROT</name>
<evidence type="ECO:0000256" key="10">
    <source>
        <dbReference type="ARBA" id="ARBA00023136"/>
    </source>
</evidence>
<keyword evidence="5" id="KW-1003">Cell membrane</keyword>
<keyword evidence="11" id="KW-0739">Sodium transport</keyword>
<comment type="subcellular location">
    <subcellularLocation>
        <location evidence="1">Cell membrane</location>
        <topology evidence="1">Multi-pass membrane protein</topology>
    </subcellularLocation>
</comment>
<dbReference type="EMBL" id="JAMXQU010000010">
    <property type="protein sequence ID" value="MCO6160751.1"/>
    <property type="molecule type" value="Genomic_DNA"/>
</dbReference>
<keyword evidence="15" id="KW-1185">Reference proteome</keyword>
<keyword evidence="3" id="KW-0813">Transport</keyword>
<dbReference type="InterPro" id="IPR018422">
    <property type="entry name" value="Cation/H_exchanger_CPA1"/>
</dbReference>
<feature type="transmembrane region" description="Helical" evidence="12">
    <location>
        <begin position="101"/>
        <end position="123"/>
    </location>
</feature>
<feature type="transmembrane region" description="Helical" evidence="12">
    <location>
        <begin position="129"/>
        <end position="155"/>
    </location>
</feature>
<accession>A0ABT1CIP9</accession>
<proteinExistence type="inferred from homology"/>
<evidence type="ECO:0000256" key="7">
    <source>
        <dbReference type="ARBA" id="ARBA00022989"/>
    </source>
</evidence>
<keyword evidence="9" id="KW-0406">Ion transport</keyword>
<evidence type="ECO:0000256" key="9">
    <source>
        <dbReference type="ARBA" id="ARBA00023065"/>
    </source>
</evidence>
<keyword evidence="6 12" id="KW-0812">Transmembrane</keyword>
<dbReference type="InterPro" id="IPR006153">
    <property type="entry name" value="Cation/H_exchanger_TM"/>
</dbReference>
<feature type="transmembrane region" description="Helical" evidence="12">
    <location>
        <begin position="31"/>
        <end position="51"/>
    </location>
</feature>
<dbReference type="Proteomes" id="UP001523401">
    <property type="component" value="Unassembled WGS sequence"/>
</dbReference>
<dbReference type="RefSeq" id="WP_252849787.1">
    <property type="nucleotide sequence ID" value="NZ_BAPW01000002.1"/>
</dbReference>
<protein>
    <submittedName>
        <fullName evidence="14">Sodium:proton antiporter</fullName>
    </submittedName>
</protein>
<comment type="similarity">
    <text evidence="2">Belongs to the monovalent cation:proton antiporter 1 (CPA1) transporter (TC 2.A.36) family.</text>
</comment>
<keyword evidence="4" id="KW-0050">Antiport</keyword>
<feature type="transmembrane region" description="Helical" evidence="12">
    <location>
        <begin position="210"/>
        <end position="231"/>
    </location>
</feature>
<evidence type="ECO:0000256" key="3">
    <source>
        <dbReference type="ARBA" id="ARBA00022448"/>
    </source>
</evidence>
<keyword evidence="8" id="KW-0915">Sodium</keyword>
<evidence type="ECO:0000256" key="2">
    <source>
        <dbReference type="ARBA" id="ARBA00007367"/>
    </source>
</evidence>
<evidence type="ECO:0000259" key="13">
    <source>
        <dbReference type="Pfam" id="PF00999"/>
    </source>
</evidence>
<dbReference type="Pfam" id="PF00999">
    <property type="entry name" value="Na_H_Exchanger"/>
    <property type="match status" value="1"/>
</dbReference>
<sequence>MSSLSLFAILLTLCTICGILNYKLLKLPMTIGILLIALVVSLIVKGLDIALPSVDLHTLPMTLLASADLPGNLLDGALSFLLFAGALQVDTKELMERKFSVLFLAIIGTILAVFLLGGAMYWVMGAVGLPVPFLWCVVLGAILAPTDPVSVVGMLRRLGLPGPIQAIFAGESLFNDGISIVIFGLAMTLVTGEAHHLTFMDAVEAFGIEAIGGAGLGFVAGLIALLCFRAVRDSHLQLLVSLSLAAGTFSLAHALGMSGPIAVVVAGLCLGSERARSSMDEHAREELNSFWTLVDEILNALLFLMIGFEVLAAIPSRHALWALLLGVPLSIAARALSVFLAILPIHLYGEHRGRMLAVLTWGGLRGGISLSLALTLPAGPMKDILAPICYGIVVFTILVQGLTMERVALHFYPRKDQA</sequence>
<evidence type="ECO:0000256" key="11">
    <source>
        <dbReference type="ARBA" id="ARBA00023201"/>
    </source>
</evidence>
<feature type="transmembrane region" description="Helical" evidence="12">
    <location>
        <begin position="355"/>
        <end position="378"/>
    </location>
</feature>
<dbReference type="Gene3D" id="6.10.140.1330">
    <property type="match status" value="1"/>
</dbReference>
<reference evidence="14 15" key="1">
    <citation type="submission" date="2022-06" db="EMBL/GenBank/DDBJ databases">
        <title>Whole-genome of Asaia lannensis strain LMG 27011T.</title>
        <authorList>
            <person name="Sombolestani A."/>
        </authorList>
    </citation>
    <scope>NUCLEOTIDE SEQUENCE [LARGE SCALE GENOMIC DNA]</scope>
    <source>
        <strain evidence="14 15">NBRC 102526</strain>
    </source>
</reference>
<evidence type="ECO:0000256" key="8">
    <source>
        <dbReference type="ARBA" id="ARBA00023053"/>
    </source>
</evidence>
<evidence type="ECO:0000256" key="6">
    <source>
        <dbReference type="ARBA" id="ARBA00022692"/>
    </source>
</evidence>
<evidence type="ECO:0000256" key="12">
    <source>
        <dbReference type="SAM" id="Phobius"/>
    </source>
</evidence>
<dbReference type="PANTHER" id="PTHR10110">
    <property type="entry name" value="SODIUM/HYDROGEN EXCHANGER"/>
    <property type="match status" value="1"/>
</dbReference>
<feature type="transmembrane region" description="Helical" evidence="12">
    <location>
        <begin position="6"/>
        <end position="24"/>
    </location>
</feature>
<feature type="transmembrane region" description="Helical" evidence="12">
    <location>
        <begin position="384"/>
        <end position="404"/>
    </location>
</feature>
<feature type="transmembrane region" description="Helical" evidence="12">
    <location>
        <begin position="290"/>
        <end position="314"/>
    </location>
</feature>
<evidence type="ECO:0000256" key="5">
    <source>
        <dbReference type="ARBA" id="ARBA00022475"/>
    </source>
</evidence>
<feature type="transmembrane region" description="Helical" evidence="12">
    <location>
        <begin position="71"/>
        <end position="89"/>
    </location>
</feature>
<gene>
    <name evidence="14" type="ORF">NF685_11985</name>
</gene>